<gene>
    <name evidence="6" type="ORF">GCM10009601_20360</name>
</gene>
<keyword evidence="4 6" id="KW-0067">ATP-binding</keyword>
<accession>A0ABP4JG70</accession>
<evidence type="ECO:0000256" key="3">
    <source>
        <dbReference type="ARBA" id="ARBA00022741"/>
    </source>
</evidence>
<comment type="similarity">
    <text evidence="1">Belongs to the ABC transporter superfamily.</text>
</comment>
<dbReference type="InterPro" id="IPR003593">
    <property type="entry name" value="AAA+_ATPase"/>
</dbReference>
<evidence type="ECO:0000313" key="6">
    <source>
        <dbReference type="EMBL" id="GAA1420964.1"/>
    </source>
</evidence>
<dbReference type="InterPro" id="IPR027417">
    <property type="entry name" value="P-loop_NTPase"/>
</dbReference>
<dbReference type="EMBL" id="BAAAIZ010000024">
    <property type="protein sequence ID" value="GAA1420964.1"/>
    <property type="molecule type" value="Genomic_DNA"/>
</dbReference>
<dbReference type="InterPro" id="IPR003439">
    <property type="entry name" value="ABC_transporter-like_ATP-bd"/>
</dbReference>
<dbReference type="PROSITE" id="PS50893">
    <property type="entry name" value="ABC_TRANSPORTER_2"/>
    <property type="match status" value="1"/>
</dbReference>
<dbReference type="SMART" id="SM00382">
    <property type="entry name" value="AAA"/>
    <property type="match status" value="1"/>
</dbReference>
<keyword evidence="7" id="KW-1185">Reference proteome</keyword>
<keyword evidence="2" id="KW-0813">Transport</keyword>
<dbReference type="GO" id="GO:0005524">
    <property type="term" value="F:ATP binding"/>
    <property type="evidence" value="ECO:0007669"/>
    <property type="project" value="UniProtKB-KW"/>
</dbReference>
<dbReference type="PANTHER" id="PTHR43335:SF11">
    <property type="entry name" value="ABC TRANSPORTER RELATED"/>
    <property type="match status" value="1"/>
</dbReference>
<evidence type="ECO:0000256" key="2">
    <source>
        <dbReference type="ARBA" id="ARBA00022448"/>
    </source>
</evidence>
<dbReference type="CDD" id="cd03230">
    <property type="entry name" value="ABC_DR_subfamily_A"/>
    <property type="match status" value="1"/>
</dbReference>
<protein>
    <submittedName>
        <fullName evidence="6">ATP-binding cassette domain-containing protein</fullName>
    </submittedName>
</protein>
<keyword evidence="3" id="KW-0547">Nucleotide-binding</keyword>
<dbReference type="PANTHER" id="PTHR43335">
    <property type="entry name" value="ABC TRANSPORTER, ATP-BINDING PROTEIN"/>
    <property type="match status" value="1"/>
</dbReference>
<comment type="caution">
    <text evidence="6">The sequence shown here is derived from an EMBL/GenBank/DDBJ whole genome shotgun (WGS) entry which is preliminary data.</text>
</comment>
<proteinExistence type="inferred from homology"/>
<dbReference type="Gene3D" id="3.40.50.300">
    <property type="entry name" value="P-loop containing nucleotide triphosphate hydrolases"/>
    <property type="match status" value="1"/>
</dbReference>
<feature type="domain" description="ABC transporter" evidence="5">
    <location>
        <begin position="9"/>
        <end position="237"/>
    </location>
</feature>
<evidence type="ECO:0000259" key="5">
    <source>
        <dbReference type="PROSITE" id="PS50893"/>
    </source>
</evidence>
<evidence type="ECO:0000256" key="4">
    <source>
        <dbReference type="ARBA" id="ARBA00022840"/>
    </source>
</evidence>
<evidence type="ECO:0000256" key="1">
    <source>
        <dbReference type="ARBA" id="ARBA00005417"/>
    </source>
</evidence>
<dbReference type="Pfam" id="PF00005">
    <property type="entry name" value="ABC_tran"/>
    <property type="match status" value="1"/>
</dbReference>
<evidence type="ECO:0000313" key="7">
    <source>
        <dbReference type="Proteomes" id="UP001500973"/>
    </source>
</evidence>
<sequence length="327" mass="35454">MADTPRAGTPVLSVFRLDHRVGPGFALRSIGFTVEAGQGVAIIGTNGAGKTTLIRLVAGLLRPDGGEIRICGTPPRRWGQVSRHIGYVQQAKDLPDGVTVETYLRHQLKLRRASPGRYEELLALADLEQYRDRYVRTLSGGSQRKLHVISAVAHRPDLLILDEPTTGLDPTARETLLELLRSLKKDGVGVLFASHHRDELVALADSVVALHQGRQLQDASLETVTRWGERSSLILEAFTEADLAQLRTWARQQTAPDGPGGPVRAVTPAENGVKLDLSDGDHRSTLAELVSRAHAAGLALRSAAYFQPTLADVVRSLVGRAEPEDHA</sequence>
<organism evidence="6 7">
    <name type="scientific">Streptomyces thermospinosisporus</name>
    <dbReference type="NCBI Taxonomy" id="161482"/>
    <lineage>
        <taxon>Bacteria</taxon>
        <taxon>Bacillati</taxon>
        <taxon>Actinomycetota</taxon>
        <taxon>Actinomycetes</taxon>
        <taxon>Kitasatosporales</taxon>
        <taxon>Streptomycetaceae</taxon>
        <taxon>Streptomyces</taxon>
    </lineage>
</organism>
<dbReference type="RefSeq" id="WP_344011775.1">
    <property type="nucleotide sequence ID" value="NZ_BAAAIZ010000024.1"/>
</dbReference>
<dbReference type="Proteomes" id="UP001500973">
    <property type="component" value="Unassembled WGS sequence"/>
</dbReference>
<name>A0ABP4JG70_9ACTN</name>
<dbReference type="SUPFAM" id="SSF52540">
    <property type="entry name" value="P-loop containing nucleoside triphosphate hydrolases"/>
    <property type="match status" value="1"/>
</dbReference>
<reference evidence="7" key="1">
    <citation type="journal article" date="2019" name="Int. J. Syst. Evol. Microbiol.">
        <title>The Global Catalogue of Microorganisms (GCM) 10K type strain sequencing project: providing services to taxonomists for standard genome sequencing and annotation.</title>
        <authorList>
            <consortium name="The Broad Institute Genomics Platform"/>
            <consortium name="The Broad Institute Genome Sequencing Center for Infectious Disease"/>
            <person name="Wu L."/>
            <person name="Ma J."/>
        </authorList>
    </citation>
    <scope>NUCLEOTIDE SEQUENCE [LARGE SCALE GENOMIC DNA]</scope>
    <source>
        <strain evidence="7">JCM 11756</strain>
    </source>
</reference>